<dbReference type="CDD" id="cd12355">
    <property type="entry name" value="RRM_RBM18"/>
    <property type="match status" value="1"/>
</dbReference>
<reference evidence="6 7" key="1">
    <citation type="submission" date="2017-06" db="EMBL/GenBank/DDBJ databases">
        <title>Global population genomics of the pathogenic fungus Cryptococcus neoformans var. grubii.</title>
        <authorList>
            <person name="Cuomo C."/>
            <person name="Litvintseva A."/>
            <person name="Chen Y."/>
            <person name="Young S."/>
            <person name="Zeng Q."/>
            <person name="Chapman S."/>
            <person name="Gujja S."/>
            <person name="Saif S."/>
            <person name="Birren B."/>
        </authorList>
    </citation>
    <scope>NUCLEOTIDE SEQUENCE [LARGE SCALE GENOMIC DNA]</scope>
    <source>
        <strain evidence="6 7">Tu259-1</strain>
    </source>
</reference>
<dbReference type="PANTHER" id="PTHR48034">
    <property type="entry name" value="TRANSFORMER-2 SEX-DETERMINING PROTEIN-RELATED"/>
    <property type="match status" value="1"/>
</dbReference>
<dbReference type="SMART" id="SM00361">
    <property type="entry name" value="RRM_1"/>
    <property type="match status" value="1"/>
</dbReference>
<evidence type="ECO:0000313" key="6">
    <source>
        <dbReference type="EMBL" id="OXG15968.1"/>
    </source>
</evidence>
<name>A0A854Q8V6_CRYNE</name>
<dbReference type="InterPro" id="IPR000504">
    <property type="entry name" value="RRM_dom"/>
</dbReference>
<comment type="caution">
    <text evidence="6">The sequence shown here is derived from an EMBL/GenBank/DDBJ whole genome shotgun (WGS) entry which is preliminary data.</text>
</comment>
<evidence type="ECO:0000313" key="7">
    <source>
        <dbReference type="Proteomes" id="UP000199727"/>
    </source>
</evidence>
<feature type="compositionally biased region" description="Low complexity" evidence="4">
    <location>
        <begin position="241"/>
        <end position="254"/>
    </location>
</feature>
<organism evidence="6 7">
    <name type="scientific">Cryptococcus neoformans Tu259-1</name>
    <dbReference type="NCBI Taxonomy" id="1230072"/>
    <lineage>
        <taxon>Eukaryota</taxon>
        <taxon>Fungi</taxon>
        <taxon>Dikarya</taxon>
        <taxon>Basidiomycota</taxon>
        <taxon>Agaricomycotina</taxon>
        <taxon>Tremellomycetes</taxon>
        <taxon>Tremellales</taxon>
        <taxon>Cryptococcaceae</taxon>
        <taxon>Cryptococcus</taxon>
        <taxon>Cryptococcus neoformans species complex</taxon>
    </lineage>
</organism>
<proteinExistence type="predicted"/>
<dbReference type="InterPro" id="IPR012677">
    <property type="entry name" value="Nucleotide-bd_a/b_plait_sf"/>
</dbReference>
<feature type="region of interest" description="Disordered" evidence="4">
    <location>
        <begin position="113"/>
        <end position="281"/>
    </location>
</feature>
<sequence>MQSTQPVASSSSAPVGPNADRLYVGNLSPTVDEFTLIQIFSKYGKITKLDFMFHKTGVLKGKPRGFAFIQFLNKADALKAMVKLHDRLLRGRKLVVTYASSVSRQPLRLMNNADCRQAPPDNPMLPTKGRRAEPPKTTTLSLLKSQRKPQSTAAQIAAMEAKLASMQQRKPADENWVPGSGVGSPTEASSSTSPIPSLPSEELLGDIEGEKAAAELEREMQSELAGQRSDAAQKDEEMAEPSSKSPVLSDSSLPAVTRHKPLAEAEPVKRGFASLPKKPVF</sequence>
<accession>A0A854Q8V6</accession>
<evidence type="ECO:0000256" key="2">
    <source>
        <dbReference type="ARBA" id="ARBA00030780"/>
    </source>
</evidence>
<dbReference type="SUPFAM" id="SSF54928">
    <property type="entry name" value="RNA-binding domain, RBD"/>
    <property type="match status" value="1"/>
</dbReference>
<evidence type="ECO:0000256" key="1">
    <source>
        <dbReference type="ARBA" id="ARBA00021141"/>
    </source>
</evidence>
<feature type="compositionally biased region" description="Basic and acidic residues" evidence="4">
    <location>
        <begin position="208"/>
        <end position="221"/>
    </location>
</feature>
<dbReference type="InterPro" id="IPR035979">
    <property type="entry name" value="RBD_domain_sf"/>
</dbReference>
<evidence type="ECO:0000259" key="5">
    <source>
        <dbReference type="PROSITE" id="PS50102"/>
    </source>
</evidence>
<dbReference type="Pfam" id="PF00076">
    <property type="entry name" value="RRM_1"/>
    <property type="match status" value="1"/>
</dbReference>
<evidence type="ECO:0000256" key="4">
    <source>
        <dbReference type="SAM" id="MobiDB-lite"/>
    </source>
</evidence>
<evidence type="ECO:0000256" key="3">
    <source>
        <dbReference type="PROSITE-ProRule" id="PRU00176"/>
    </source>
</evidence>
<dbReference type="GO" id="GO:0003723">
    <property type="term" value="F:RNA binding"/>
    <property type="evidence" value="ECO:0007669"/>
    <property type="project" value="UniProtKB-UniRule"/>
</dbReference>
<feature type="compositionally biased region" description="Polar residues" evidence="4">
    <location>
        <begin position="136"/>
        <end position="154"/>
    </location>
</feature>
<gene>
    <name evidence="6" type="ORF">C361_05414</name>
</gene>
<dbReference type="PROSITE" id="PS50102">
    <property type="entry name" value="RRM"/>
    <property type="match status" value="1"/>
</dbReference>
<dbReference type="InterPro" id="IPR003954">
    <property type="entry name" value="RRM_euk-type"/>
</dbReference>
<dbReference type="Gene3D" id="3.30.70.330">
    <property type="match status" value="1"/>
</dbReference>
<dbReference type="InterPro" id="IPR050441">
    <property type="entry name" value="RBM"/>
</dbReference>
<feature type="compositionally biased region" description="Low complexity" evidence="4">
    <location>
        <begin position="184"/>
        <end position="202"/>
    </location>
</feature>
<feature type="domain" description="RRM" evidence="5">
    <location>
        <begin position="20"/>
        <end position="101"/>
    </location>
</feature>
<dbReference type="SMART" id="SM00360">
    <property type="entry name" value="RRM"/>
    <property type="match status" value="1"/>
</dbReference>
<dbReference type="AlphaFoldDB" id="A0A854Q8V6"/>
<dbReference type="InterPro" id="IPR039157">
    <property type="entry name" value="RBM18_RRM"/>
</dbReference>
<dbReference type="Proteomes" id="UP000199727">
    <property type="component" value="Unassembled WGS sequence"/>
</dbReference>
<protein>
    <recommendedName>
        <fullName evidence="1">Probable RNA-binding protein 18</fullName>
    </recommendedName>
    <alternativeName>
        <fullName evidence="2">RNA-binding motif protein 18</fullName>
    </alternativeName>
</protein>
<dbReference type="OrthoDB" id="6730379at2759"/>
<dbReference type="EMBL" id="AMKT01000069">
    <property type="protein sequence ID" value="OXG15968.1"/>
    <property type="molecule type" value="Genomic_DNA"/>
</dbReference>
<keyword evidence="3" id="KW-0694">RNA-binding</keyword>